<dbReference type="InParanoid" id="A0A0C3CGQ6"/>
<protein>
    <submittedName>
        <fullName evidence="2">Uncharacterized protein</fullName>
    </submittedName>
</protein>
<keyword evidence="3" id="KW-1185">Reference proteome</keyword>
<sequence length="63" mass="7071">MFRVDKPSSFLRDCRGGSHLPVEDLGSSASCCLGSNPRQKQNQTHRMLSRTGKTQPPRERKVT</sequence>
<reference evidence="3" key="2">
    <citation type="submission" date="2015-01" db="EMBL/GenBank/DDBJ databases">
        <title>Evolutionary Origins and Diversification of the Mycorrhizal Mutualists.</title>
        <authorList>
            <consortium name="DOE Joint Genome Institute"/>
            <consortium name="Mycorrhizal Genomics Consortium"/>
            <person name="Kohler A."/>
            <person name="Kuo A."/>
            <person name="Nagy L.G."/>
            <person name="Floudas D."/>
            <person name="Copeland A."/>
            <person name="Barry K.W."/>
            <person name="Cichocki N."/>
            <person name="Veneault-Fourrey C."/>
            <person name="LaButti K."/>
            <person name="Lindquist E.A."/>
            <person name="Lipzen A."/>
            <person name="Lundell T."/>
            <person name="Morin E."/>
            <person name="Murat C."/>
            <person name="Riley R."/>
            <person name="Ohm R."/>
            <person name="Sun H."/>
            <person name="Tunlid A."/>
            <person name="Henrissat B."/>
            <person name="Grigoriev I.V."/>
            <person name="Hibbett D.S."/>
            <person name="Martin F."/>
        </authorList>
    </citation>
    <scope>NUCLEOTIDE SEQUENCE [LARGE SCALE GENOMIC DNA]</scope>
    <source>
        <strain evidence="3">F 1598</strain>
    </source>
</reference>
<name>A0A0C3CGQ6_PILCF</name>
<dbReference type="Proteomes" id="UP000054166">
    <property type="component" value="Unassembled WGS sequence"/>
</dbReference>
<reference evidence="2 3" key="1">
    <citation type="submission" date="2014-04" db="EMBL/GenBank/DDBJ databases">
        <authorList>
            <consortium name="DOE Joint Genome Institute"/>
            <person name="Kuo A."/>
            <person name="Tarkka M."/>
            <person name="Buscot F."/>
            <person name="Kohler A."/>
            <person name="Nagy L.G."/>
            <person name="Floudas D."/>
            <person name="Copeland A."/>
            <person name="Barry K.W."/>
            <person name="Cichocki N."/>
            <person name="Veneault-Fourrey C."/>
            <person name="LaButti K."/>
            <person name="Lindquist E.A."/>
            <person name="Lipzen A."/>
            <person name="Lundell T."/>
            <person name="Morin E."/>
            <person name="Murat C."/>
            <person name="Sun H."/>
            <person name="Tunlid A."/>
            <person name="Henrissat B."/>
            <person name="Grigoriev I.V."/>
            <person name="Hibbett D.S."/>
            <person name="Martin F."/>
            <person name="Nordberg H.P."/>
            <person name="Cantor M.N."/>
            <person name="Hua S.X."/>
        </authorList>
    </citation>
    <scope>NUCLEOTIDE SEQUENCE [LARGE SCALE GENOMIC DNA]</scope>
    <source>
        <strain evidence="2 3">F 1598</strain>
    </source>
</reference>
<organism evidence="2 3">
    <name type="scientific">Piloderma croceum (strain F 1598)</name>
    <dbReference type="NCBI Taxonomy" id="765440"/>
    <lineage>
        <taxon>Eukaryota</taxon>
        <taxon>Fungi</taxon>
        <taxon>Dikarya</taxon>
        <taxon>Basidiomycota</taxon>
        <taxon>Agaricomycotina</taxon>
        <taxon>Agaricomycetes</taxon>
        <taxon>Agaricomycetidae</taxon>
        <taxon>Atheliales</taxon>
        <taxon>Atheliaceae</taxon>
        <taxon>Piloderma</taxon>
    </lineage>
</organism>
<gene>
    <name evidence="2" type="ORF">PILCRDRAFT_813947</name>
</gene>
<dbReference type="EMBL" id="KN832976">
    <property type="protein sequence ID" value="KIM88947.1"/>
    <property type="molecule type" value="Genomic_DNA"/>
</dbReference>
<evidence type="ECO:0000256" key="1">
    <source>
        <dbReference type="SAM" id="MobiDB-lite"/>
    </source>
</evidence>
<evidence type="ECO:0000313" key="2">
    <source>
        <dbReference type="EMBL" id="KIM88947.1"/>
    </source>
</evidence>
<evidence type="ECO:0000313" key="3">
    <source>
        <dbReference type="Proteomes" id="UP000054166"/>
    </source>
</evidence>
<accession>A0A0C3CGQ6</accession>
<feature type="compositionally biased region" description="Polar residues" evidence="1">
    <location>
        <begin position="36"/>
        <end position="54"/>
    </location>
</feature>
<feature type="compositionally biased region" description="Basic and acidic residues" evidence="1">
    <location>
        <begin position="1"/>
        <end position="16"/>
    </location>
</feature>
<feature type="region of interest" description="Disordered" evidence="1">
    <location>
        <begin position="1"/>
        <end position="63"/>
    </location>
</feature>
<dbReference type="HOGENOM" id="CLU_2886604_0_0_1"/>
<proteinExistence type="predicted"/>
<dbReference type="AlphaFoldDB" id="A0A0C3CGQ6"/>